<dbReference type="AlphaFoldDB" id="A0A5P3AHJ7"/>
<dbReference type="Proteomes" id="UP000325785">
    <property type="component" value="Chromosome"/>
</dbReference>
<sequence>MAAGTRFRQGPRGGRSPSDRPLSGPSKISGPEVMTAAGTSAPLGRTTGEHVRHGREQTMKDGLQEGAPGREQAIPSTAIRFMAKSAFRAGRSMPGLRECSQLPECNTSKADIPPRRLKGPDPLRKTLRLVTTTAPAAVREPCNPHSSKRGGKSSSLRAFTRNRRDPPLSSGRGTEAKRSSADHPYIEETAGARMWKHPCPCPLSHSIQLANFFMAETKSAQLFTQDSDSFQFCLRHLSSTPHPHPQRACHMAQLS</sequence>
<dbReference type="EMBL" id="CP031598">
    <property type="protein sequence ID" value="QEW28266.1"/>
    <property type="molecule type" value="Genomic_DNA"/>
</dbReference>
<feature type="compositionally biased region" description="Basic and acidic residues" evidence="1">
    <location>
        <begin position="47"/>
        <end position="63"/>
    </location>
</feature>
<proteinExistence type="predicted"/>
<name>A0A5P3AHJ7_9RHOB</name>
<gene>
    <name evidence="2" type="ORF">RIdsm_04093</name>
</gene>
<reference evidence="2 3" key="1">
    <citation type="submission" date="2018-08" db="EMBL/GenBank/DDBJ databases">
        <title>Genetic Globetrotter - A new plasmid hitch-hiking vast phylogenetic and geographic distances.</title>
        <authorList>
            <person name="Vollmers J."/>
            <person name="Petersen J."/>
        </authorList>
    </citation>
    <scope>NUCLEOTIDE SEQUENCE [LARGE SCALE GENOMIC DNA]</scope>
    <source>
        <strain evidence="2 3">DSM 26383</strain>
    </source>
</reference>
<evidence type="ECO:0000313" key="2">
    <source>
        <dbReference type="EMBL" id="QEW28266.1"/>
    </source>
</evidence>
<dbReference type="KEGG" id="rid:RIdsm_04093"/>
<evidence type="ECO:0000313" key="3">
    <source>
        <dbReference type="Proteomes" id="UP000325785"/>
    </source>
</evidence>
<feature type="compositionally biased region" description="Basic and acidic residues" evidence="1">
    <location>
        <begin position="174"/>
        <end position="183"/>
    </location>
</feature>
<organism evidence="2 3">
    <name type="scientific">Roseovarius indicus</name>
    <dbReference type="NCBI Taxonomy" id="540747"/>
    <lineage>
        <taxon>Bacteria</taxon>
        <taxon>Pseudomonadati</taxon>
        <taxon>Pseudomonadota</taxon>
        <taxon>Alphaproteobacteria</taxon>
        <taxon>Rhodobacterales</taxon>
        <taxon>Roseobacteraceae</taxon>
        <taxon>Roseovarius</taxon>
    </lineage>
</organism>
<accession>A0A5P3AHJ7</accession>
<evidence type="ECO:0000256" key="1">
    <source>
        <dbReference type="SAM" id="MobiDB-lite"/>
    </source>
</evidence>
<feature type="region of interest" description="Disordered" evidence="1">
    <location>
        <begin position="132"/>
        <end position="183"/>
    </location>
</feature>
<protein>
    <submittedName>
        <fullName evidence="2">Uncharacterized protein</fullName>
    </submittedName>
</protein>
<feature type="region of interest" description="Disordered" evidence="1">
    <location>
        <begin position="1"/>
        <end position="73"/>
    </location>
</feature>